<dbReference type="Pfam" id="PF16811">
    <property type="entry name" value="TAtT"/>
    <property type="match status" value="1"/>
</dbReference>
<evidence type="ECO:0000313" key="2">
    <source>
        <dbReference type="Proteomes" id="UP000229740"/>
    </source>
</evidence>
<accession>A0A2G6E025</accession>
<name>A0A2G6E025_9BACT</name>
<comment type="caution">
    <text evidence="1">The sequence shown here is derived from an EMBL/GenBank/DDBJ whole genome shotgun (WGS) entry which is preliminary data.</text>
</comment>
<dbReference type="Proteomes" id="UP000229740">
    <property type="component" value="Unassembled WGS sequence"/>
</dbReference>
<sequence length="282" mass="31162">MKQNILISCALVLVLLLSSCANLINSRIIQPAVGNLQQQTDLELVCDGAPAYLLMLDSMLAGNPADPNLLITAAQSYSGYGASVAECSGQSLERIQPIVKKAKQYGKALLATKLPLAEGLEAIETSLSRQTEDDVPALFWGAFGWLSWIREEQGSPESVADIVIIEKIMTRLLELQPDFQGGSIHIFWGVYHAAKPAMFGGKPELSREHFEKALSLSKRQFLMAQVNYAQTYCRATFNQTLHDKLLQEVLEFDIALAPEFALSNQLAKRKAQKLLDENYFGE</sequence>
<dbReference type="AlphaFoldDB" id="A0A2G6E025"/>
<proteinExistence type="predicted"/>
<dbReference type="Gene3D" id="1.25.40.920">
    <property type="entry name" value="TRAP transporter T-component"/>
    <property type="match status" value="1"/>
</dbReference>
<dbReference type="EMBL" id="PDPS01000124">
    <property type="protein sequence ID" value="PID55415.1"/>
    <property type="molecule type" value="Genomic_DNA"/>
</dbReference>
<protein>
    <recommendedName>
        <fullName evidence="3">TRAP transporter T-component</fullName>
    </recommendedName>
</protein>
<gene>
    <name evidence="1" type="ORF">CSB45_16155</name>
</gene>
<reference evidence="1 2" key="1">
    <citation type="submission" date="2017-10" db="EMBL/GenBank/DDBJ databases">
        <title>Novel microbial diversity and functional potential in the marine mammal oral microbiome.</title>
        <authorList>
            <person name="Dudek N.K."/>
            <person name="Sun C.L."/>
            <person name="Burstein D."/>
            <person name="Kantor R.S."/>
            <person name="Aliaga Goltsman D.S."/>
            <person name="Bik E.M."/>
            <person name="Thomas B.C."/>
            <person name="Banfield J.F."/>
            <person name="Relman D.A."/>
        </authorList>
    </citation>
    <scope>NUCLEOTIDE SEQUENCE [LARGE SCALE GENOMIC DNA]</scope>
    <source>
        <strain evidence="1">DOLZORAL124_49_17</strain>
    </source>
</reference>
<evidence type="ECO:0000313" key="1">
    <source>
        <dbReference type="EMBL" id="PID55415.1"/>
    </source>
</evidence>
<dbReference type="InterPro" id="IPR031823">
    <property type="entry name" value="TatT"/>
</dbReference>
<dbReference type="InterPro" id="IPR038537">
    <property type="entry name" value="TatT_sf"/>
</dbReference>
<organism evidence="1 2">
    <name type="scientific">candidate division KSB3 bacterium</name>
    <dbReference type="NCBI Taxonomy" id="2044937"/>
    <lineage>
        <taxon>Bacteria</taxon>
        <taxon>candidate division KSB3</taxon>
    </lineage>
</organism>
<evidence type="ECO:0008006" key="3">
    <source>
        <dbReference type="Google" id="ProtNLM"/>
    </source>
</evidence>
<dbReference type="PROSITE" id="PS51257">
    <property type="entry name" value="PROKAR_LIPOPROTEIN"/>
    <property type="match status" value="1"/>
</dbReference>